<keyword evidence="2" id="KW-1185">Reference proteome</keyword>
<dbReference type="Proteomes" id="UP000230066">
    <property type="component" value="Unassembled WGS sequence"/>
</dbReference>
<organism evidence="1 2">
    <name type="scientific">Fasciola hepatica</name>
    <name type="common">Liver fluke</name>
    <dbReference type="NCBI Taxonomy" id="6192"/>
    <lineage>
        <taxon>Eukaryota</taxon>
        <taxon>Metazoa</taxon>
        <taxon>Spiralia</taxon>
        <taxon>Lophotrochozoa</taxon>
        <taxon>Platyhelminthes</taxon>
        <taxon>Trematoda</taxon>
        <taxon>Digenea</taxon>
        <taxon>Plagiorchiida</taxon>
        <taxon>Echinostomata</taxon>
        <taxon>Echinostomatoidea</taxon>
        <taxon>Fasciolidae</taxon>
        <taxon>Fasciola</taxon>
    </lineage>
</organism>
<dbReference type="AlphaFoldDB" id="A0A2H1CMD9"/>
<comment type="caution">
    <text evidence="1">The sequence shown here is derived from an EMBL/GenBank/DDBJ whole genome shotgun (WGS) entry which is preliminary data.</text>
</comment>
<name>A0A2H1CMD9_FASHE</name>
<protein>
    <submittedName>
        <fullName evidence="1">Uncharacterized protein</fullName>
    </submittedName>
</protein>
<proteinExistence type="predicted"/>
<dbReference type="EMBL" id="JXXN02000679">
    <property type="protein sequence ID" value="THD26629.1"/>
    <property type="molecule type" value="Genomic_DNA"/>
</dbReference>
<sequence length="73" mass="8500">MRSLLLVVIFIVFSLAVANSAERDPEDYAKRAYHFFRIRRGSQCLPILDYVKLAMKNPRQICEEDRAVLESLL</sequence>
<reference evidence="1" key="1">
    <citation type="submission" date="2019-03" db="EMBL/GenBank/DDBJ databases">
        <title>Improved annotation for the trematode Fasciola hepatica.</title>
        <authorList>
            <person name="Choi Y.-J."/>
            <person name="Martin J."/>
            <person name="Mitreva M."/>
        </authorList>
    </citation>
    <scope>NUCLEOTIDE SEQUENCE [LARGE SCALE GENOMIC DNA]</scope>
</reference>
<gene>
    <name evidence="1" type="ORF">D915_002494</name>
</gene>
<accession>A0A2H1CMD9</accession>
<evidence type="ECO:0000313" key="1">
    <source>
        <dbReference type="EMBL" id="THD26629.1"/>
    </source>
</evidence>
<evidence type="ECO:0000313" key="2">
    <source>
        <dbReference type="Proteomes" id="UP000230066"/>
    </source>
</evidence>